<reference evidence="1" key="1">
    <citation type="submission" date="2020-03" db="EMBL/GenBank/DDBJ databases">
        <title>The deep terrestrial virosphere.</title>
        <authorList>
            <person name="Holmfeldt K."/>
            <person name="Nilsson E."/>
            <person name="Simone D."/>
            <person name="Lopez-Fernandez M."/>
            <person name="Wu X."/>
            <person name="de Brujin I."/>
            <person name="Lundin D."/>
            <person name="Andersson A."/>
            <person name="Bertilsson S."/>
            <person name="Dopson M."/>
        </authorList>
    </citation>
    <scope>NUCLEOTIDE SEQUENCE</scope>
    <source>
        <strain evidence="3">MM415A00143</strain>
        <strain evidence="1">MM415B00874</strain>
        <strain evidence="2">TM448B00728</strain>
    </source>
</reference>
<sequence>MPRTGRSTIQGKYGDTLTVIGVDGDGNLLAVMKGDDAGTLRTIAVDSSGQLISVIKGSFAGTLKTISVDTAGRIEAFVQGNIPYAGPVIFYDNFESAILKWTLLTLDASSGLTTQYSWSGDKSLYLKGNGAARVYGYVRTNKEISIDITYRYGVTTSFSFLLRWYDGTNEKSVELRYSPAVGAWYYLNSSGNYIAVPGGTQNIAPEVWNRIYAEFDFNLDKYGIFKSNELSVDMSSISCQSSVSALGGQLNINVLSNDEMWIDNVLVIEL</sequence>
<dbReference type="EMBL" id="MT145198">
    <property type="protein sequence ID" value="QJI05346.1"/>
    <property type="molecule type" value="Genomic_DNA"/>
</dbReference>
<dbReference type="EMBL" id="MT144652">
    <property type="protein sequence ID" value="QJH96469.1"/>
    <property type="molecule type" value="Genomic_DNA"/>
</dbReference>
<evidence type="ECO:0000313" key="1">
    <source>
        <dbReference type="EMBL" id="QJA61864.1"/>
    </source>
</evidence>
<evidence type="ECO:0000313" key="2">
    <source>
        <dbReference type="EMBL" id="QJH96469.1"/>
    </source>
</evidence>
<dbReference type="EMBL" id="MT141455">
    <property type="protein sequence ID" value="QJA61864.1"/>
    <property type="molecule type" value="Genomic_DNA"/>
</dbReference>
<accession>A0A6M3IX03</accession>
<protein>
    <submittedName>
        <fullName evidence="1">Uncharacterized protein</fullName>
    </submittedName>
</protein>
<dbReference type="AlphaFoldDB" id="A0A6M3IX03"/>
<name>A0A6M3IX03_9ZZZZ</name>
<evidence type="ECO:0000313" key="3">
    <source>
        <dbReference type="EMBL" id="QJI05346.1"/>
    </source>
</evidence>
<organism evidence="1">
    <name type="scientific">viral metagenome</name>
    <dbReference type="NCBI Taxonomy" id="1070528"/>
    <lineage>
        <taxon>unclassified sequences</taxon>
        <taxon>metagenomes</taxon>
        <taxon>organismal metagenomes</taxon>
    </lineage>
</organism>
<proteinExistence type="predicted"/>
<gene>
    <name evidence="3" type="ORF">MM415A00143_0021</name>
    <name evidence="1" type="ORF">MM415B00874_0020</name>
    <name evidence="2" type="ORF">TM448B00728_0017</name>
</gene>